<dbReference type="OrthoDB" id="71555at2"/>
<dbReference type="Proteomes" id="UP000007718">
    <property type="component" value="Chromosome"/>
</dbReference>
<feature type="domain" description="Peptidase C-terminal archaeal/bacterial" evidence="3">
    <location>
        <begin position="68"/>
        <end position="144"/>
    </location>
</feature>
<gene>
    <name evidence="4" type="ordered locus">Deipr_0032</name>
</gene>
<evidence type="ECO:0000256" key="2">
    <source>
        <dbReference type="SAM" id="SignalP"/>
    </source>
</evidence>
<dbReference type="HOGENOM" id="CLU_1575894_0_0_0"/>
<dbReference type="AlphaFoldDB" id="F0RIV2"/>
<feature type="region of interest" description="Disordered" evidence="1">
    <location>
        <begin position="20"/>
        <end position="43"/>
    </location>
</feature>
<sequence>MQRTLPALLGLSLLLASCGQPGVPTQPGQPGQPSAGAPDRTTDTTMAAPVTITPGQTYGGVIAGQPRDFDYYIFDAAAGDRLQIDVKAPAGSTLDPVVRVYLNDGWVLLEKDDDGAYNPSDNSLDAQVLFNADKTGRYAIEVTSFKLVNDPAATDDNAKNLYTVTLNRR</sequence>
<proteinExistence type="predicted"/>
<keyword evidence="5" id="KW-1185">Reference proteome</keyword>
<dbReference type="EMBL" id="CP002536">
    <property type="protein sequence ID" value="ADY25211.1"/>
    <property type="molecule type" value="Genomic_DNA"/>
</dbReference>
<evidence type="ECO:0000313" key="5">
    <source>
        <dbReference type="Proteomes" id="UP000007718"/>
    </source>
</evidence>
<dbReference type="Pfam" id="PF04151">
    <property type="entry name" value="PPC"/>
    <property type="match status" value="1"/>
</dbReference>
<evidence type="ECO:0000259" key="3">
    <source>
        <dbReference type="Pfam" id="PF04151"/>
    </source>
</evidence>
<dbReference type="PROSITE" id="PS51257">
    <property type="entry name" value="PROKAR_LIPOPROTEIN"/>
    <property type="match status" value="1"/>
</dbReference>
<keyword evidence="2" id="KW-0732">Signal</keyword>
<reference evidence="4 5" key="2">
    <citation type="journal article" date="2012" name="Stand. Genomic Sci.">
        <title>Complete genome sequence of the orange-red pigmented, radioresistant Deinococcus proteolyticus type strain (MRP(T)).</title>
        <authorList>
            <person name="Copeland A."/>
            <person name="Zeytun A."/>
            <person name="Yassawong M."/>
            <person name="Nolan M."/>
            <person name="Lucas S."/>
            <person name="Hammon N."/>
            <person name="Deshpande S."/>
            <person name="Cheng J.F."/>
            <person name="Han C."/>
            <person name="Tapia R."/>
            <person name="Goodwin L.A."/>
            <person name="Pitluck S."/>
            <person name="Mavromatis K."/>
            <person name="Liolios K."/>
            <person name="Pagani I."/>
            <person name="Ivanova N."/>
            <person name="Mikhailova N."/>
            <person name="Pati A."/>
            <person name="Chen A."/>
            <person name="Palaniappan K."/>
            <person name="Land M."/>
            <person name="Hauser L."/>
            <person name="Jeffries C.D."/>
            <person name="Brambilla E.M."/>
            <person name="Rohde M."/>
            <person name="Sikorski J."/>
            <person name="Pukall R."/>
            <person name="Goker M."/>
            <person name="Detter J.C."/>
            <person name="Woyke T."/>
            <person name="Bristow J."/>
            <person name="Eisen J.A."/>
            <person name="Markowitz V."/>
            <person name="Hugenholtz P."/>
            <person name="Kyrpides N.C."/>
            <person name="Klenk H.P."/>
            <person name="Lapidus A."/>
        </authorList>
    </citation>
    <scope>NUCLEOTIDE SEQUENCE [LARGE SCALE GENOMIC DNA]</scope>
    <source>
        <strain evidence="5">ATCC 35074 / DSM 20540 / JCM 6276 / NBRC 101906 / NCIMB 13154 / VKM Ac-1939 / CCM 2703 / MRP</strain>
    </source>
</reference>
<name>F0RIV2_DEIPM</name>
<feature type="compositionally biased region" description="Low complexity" evidence="1">
    <location>
        <begin position="20"/>
        <end position="33"/>
    </location>
</feature>
<evidence type="ECO:0000256" key="1">
    <source>
        <dbReference type="SAM" id="MobiDB-lite"/>
    </source>
</evidence>
<feature type="chain" id="PRO_5003259438" evidence="2">
    <location>
        <begin position="23"/>
        <end position="169"/>
    </location>
</feature>
<dbReference type="Gene3D" id="2.60.120.380">
    <property type="match status" value="1"/>
</dbReference>
<protein>
    <submittedName>
        <fullName evidence="4">Peptidase domain protein</fullName>
    </submittedName>
</protein>
<organism evidence="4 5">
    <name type="scientific">Deinococcus proteolyticus (strain ATCC 35074 / DSM 20540 / JCM 6276 / NBRC 101906 / NCIMB 13154 / VKM Ac-1939 / CCM 2703 / MRP)</name>
    <dbReference type="NCBI Taxonomy" id="693977"/>
    <lineage>
        <taxon>Bacteria</taxon>
        <taxon>Thermotogati</taxon>
        <taxon>Deinococcota</taxon>
        <taxon>Deinococci</taxon>
        <taxon>Deinococcales</taxon>
        <taxon>Deinococcaceae</taxon>
        <taxon>Deinococcus</taxon>
    </lineage>
</organism>
<dbReference type="STRING" id="693977.Deipr_0032"/>
<accession>F0RIV2</accession>
<dbReference type="RefSeq" id="WP_013613820.1">
    <property type="nucleotide sequence ID" value="NC_015161.1"/>
</dbReference>
<reference evidence="5" key="1">
    <citation type="submission" date="2011-02" db="EMBL/GenBank/DDBJ databases">
        <title>The complete sequence of chromosome of Deinococcus proteolyticus DSM 20540.</title>
        <authorList>
            <consortium name="US DOE Joint Genome Institute (JGI-PGF)"/>
            <person name="Lucas S."/>
            <person name="Copeland A."/>
            <person name="Lapidus A."/>
            <person name="Bruce D."/>
            <person name="Goodwin L."/>
            <person name="Pitluck S."/>
            <person name="Kyrpides N."/>
            <person name="Mavromatis K."/>
            <person name="Pagani I."/>
            <person name="Ivanova N."/>
            <person name="Ovchinnikova G."/>
            <person name="Zeytun A."/>
            <person name="Detter J.C."/>
            <person name="Han C."/>
            <person name="Land M."/>
            <person name="Hauser L."/>
            <person name="Markowitz V."/>
            <person name="Cheng J.-F."/>
            <person name="Hugenholtz P."/>
            <person name="Woyke T."/>
            <person name="Wu D."/>
            <person name="Pukall R."/>
            <person name="Steenblock K."/>
            <person name="Brambilla E."/>
            <person name="Klenk H.-P."/>
            <person name="Eisen J.A."/>
        </authorList>
    </citation>
    <scope>NUCLEOTIDE SEQUENCE [LARGE SCALE GENOMIC DNA]</scope>
    <source>
        <strain evidence="5">ATCC 35074 / DSM 20540 / JCM 6276 / NBRC 101906 / NCIMB 13154 / VKM Ac-1939 / CCM 2703 / MRP</strain>
    </source>
</reference>
<feature type="signal peptide" evidence="2">
    <location>
        <begin position="1"/>
        <end position="22"/>
    </location>
</feature>
<dbReference type="KEGG" id="dpt:Deipr_0032"/>
<evidence type="ECO:0000313" key="4">
    <source>
        <dbReference type="EMBL" id="ADY25211.1"/>
    </source>
</evidence>
<dbReference type="InterPro" id="IPR007280">
    <property type="entry name" value="Peptidase_C_arc/bac"/>
</dbReference>